<accession>A0A7M7IER1</accession>
<dbReference type="OrthoDB" id="6500128at2759"/>
<feature type="transmembrane region" description="Helical" evidence="10">
    <location>
        <begin position="1437"/>
        <end position="1457"/>
    </location>
</feature>
<dbReference type="GeneID" id="410944"/>
<feature type="transmembrane region" description="Helical" evidence="10">
    <location>
        <begin position="542"/>
        <end position="569"/>
    </location>
</feature>
<dbReference type="CDD" id="cd18602">
    <property type="entry name" value="ABC_6TM_SUR1_D2_like"/>
    <property type="match status" value="1"/>
</dbReference>
<reference evidence="15" key="2">
    <citation type="submission" date="2025-04" db="UniProtKB">
        <authorList>
            <consortium name="RefSeq"/>
        </authorList>
    </citation>
    <scope>IDENTIFICATION</scope>
    <source>
        <strain evidence="15">DH4</strain>
        <tissue evidence="15">Whole body</tissue>
    </source>
</reference>
<evidence type="ECO:0000256" key="5">
    <source>
        <dbReference type="ARBA" id="ARBA00022741"/>
    </source>
</evidence>
<feature type="region of interest" description="Disordered" evidence="9">
    <location>
        <begin position="1025"/>
        <end position="1046"/>
    </location>
</feature>
<dbReference type="FunFam" id="1.20.1560.10:FF:000006">
    <property type="entry name" value="ATP-binding cassette, sub-family C (CFTR/MRP), member 9"/>
    <property type="match status" value="1"/>
</dbReference>
<dbReference type="FunFam" id="3.40.50.300:FF:000997">
    <property type="entry name" value="Multidrug resistance-associated protein 1"/>
    <property type="match status" value="1"/>
</dbReference>
<dbReference type="Proteomes" id="UP000005203">
    <property type="component" value="Linkage group LG3"/>
</dbReference>
<proteinExistence type="predicted"/>
<keyword evidence="5" id="KW-0547">Nucleotide-binding</keyword>
<feature type="transmembrane region" description="Helical" evidence="10">
    <location>
        <begin position="1463"/>
        <end position="1483"/>
    </location>
</feature>
<keyword evidence="7 10" id="KW-1133">Transmembrane helix</keyword>
<dbReference type="EnsemblMetazoa" id="XM_016911396">
    <property type="protein sequence ID" value="XP_016766885"/>
    <property type="gene ID" value="LOC410944"/>
</dbReference>
<dbReference type="GO" id="GO:0140359">
    <property type="term" value="F:ABC-type transporter activity"/>
    <property type="evidence" value="ECO:0007669"/>
    <property type="project" value="InterPro"/>
</dbReference>
<evidence type="ECO:0000259" key="12">
    <source>
        <dbReference type="PROSITE" id="PS50929"/>
    </source>
</evidence>
<feature type="transmembrane region" description="Helical" evidence="10">
    <location>
        <begin position="135"/>
        <end position="152"/>
    </location>
</feature>
<dbReference type="CTD" id="34350"/>
<dbReference type="CDD" id="cd03250">
    <property type="entry name" value="ABCC_MRP_domain1"/>
    <property type="match status" value="1"/>
</dbReference>
<dbReference type="CDD" id="cd18591">
    <property type="entry name" value="ABC_6TM_SUR1_D1_like"/>
    <property type="match status" value="1"/>
</dbReference>
<feature type="transmembrane region" description="Helical" evidence="10">
    <location>
        <begin position="1305"/>
        <end position="1322"/>
    </location>
</feature>
<dbReference type="PROSITE" id="PS00211">
    <property type="entry name" value="ABC_TRANSPORTER_1"/>
    <property type="match status" value="2"/>
</dbReference>
<dbReference type="InterPro" id="IPR036640">
    <property type="entry name" value="ABC1_TM_sf"/>
</dbReference>
<dbReference type="GO" id="GO:0016887">
    <property type="term" value="F:ATP hydrolysis activity"/>
    <property type="evidence" value="ECO:0007669"/>
    <property type="project" value="InterPro"/>
</dbReference>
<feature type="transmembrane region" description="Helical" evidence="10">
    <location>
        <begin position="434"/>
        <end position="456"/>
    </location>
</feature>
<dbReference type="RefSeq" id="XP_016766885.2">
    <property type="nucleotide sequence ID" value="XM_016911396.2"/>
</dbReference>
<evidence type="ECO:0000313" key="13">
    <source>
        <dbReference type="EnsemblMetazoa" id="XP_016766885"/>
    </source>
</evidence>
<feature type="transmembrane region" description="Helical" evidence="10">
    <location>
        <begin position="1224"/>
        <end position="1248"/>
    </location>
</feature>
<comment type="subcellular location">
    <subcellularLocation>
        <location evidence="1">Membrane</location>
        <topology evidence="1">Multi-pass membrane protein</topology>
    </subcellularLocation>
</comment>
<organism evidence="13">
    <name type="scientific">Apis mellifera</name>
    <name type="common">Honeybee</name>
    <dbReference type="NCBI Taxonomy" id="7460"/>
    <lineage>
        <taxon>Eukaryota</taxon>
        <taxon>Metazoa</taxon>
        <taxon>Ecdysozoa</taxon>
        <taxon>Arthropoda</taxon>
        <taxon>Hexapoda</taxon>
        <taxon>Insecta</taxon>
        <taxon>Pterygota</taxon>
        <taxon>Neoptera</taxon>
        <taxon>Endopterygota</taxon>
        <taxon>Hymenoptera</taxon>
        <taxon>Apocrita</taxon>
        <taxon>Aculeata</taxon>
        <taxon>Apoidea</taxon>
        <taxon>Anthophila</taxon>
        <taxon>Apidae</taxon>
        <taxon>Apis</taxon>
    </lineage>
</organism>
<evidence type="ECO:0000256" key="8">
    <source>
        <dbReference type="ARBA" id="ARBA00023136"/>
    </source>
</evidence>
<evidence type="ECO:0000313" key="14">
    <source>
        <dbReference type="Proteomes" id="UP000005203"/>
    </source>
</evidence>
<keyword evidence="8 10" id="KW-0472">Membrane</keyword>
<dbReference type="SUPFAM" id="SSF90123">
    <property type="entry name" value="ABC transporter transmembrane region"/>
    <property type="match status" value="2"/>
</dbReference>
<feature type="transmembrane region" description="Helical" evidence="10">
    <location>
        <begin position="172"/>
        <end position="194"/>
    </location>
</feature>
<dbReference type="InterPro" id="IPR017871">
    <property type="entry name" value="ABC_transporter-like_CS"/>
</dbReference>
<dbReference type="InterPro" id="IPR003593">
    <property type="entry name" value="AAA+_ATPase"/>
</dbReference>
<evidence type="ECO:0000256" key="3">
    <source>
        <dbReference type="ARBA" id="ARBA00022692"/>
    </source>
</evidence>
<evidence type="ECO:0000259" key="11">
    <source>
        <dbReference type="PROSITE" id="PS50893"/>
    </source>
</evidence>
<dbReference type="FunFam" id="1.20.1560.10:FF:000013">
    <property type="entry name" value="ABC transporter C family member 2"/>
    <property type="match status" value="1"/>
</dbReference>
<evidence type="ECO:0000256" key="10">
    <source>
        <dbReference type="SAM" id="Phobius"/>
    </source>
</evidence>
<feature type="transmembrane region" description="Helical" evidence="10">
    <location>
        <begin position="589"/>
        <end position="608"/>
    </location>
</feature>
<dbReference type="Pfam" id="PF00005">
    <property type="entry name" value="ABC_tran"/>
    <property type="match status" value="2"/>
</dbReference>
<evidence type="ECO:0000256" key="7">
    <source>
        <dbReference type="ARBA" id="ARBA00022989"/>
    </source>
</evidence>
<evidence type="ECO:0000256" key="4">
    <source>
        <dbReference type="ARBA" id="ARBA00022737"/>
    </source>
</evidence>
<keyword evidence="3 10" id="KW-0812">Transmembrane</keyword>
<evidence type="ECO:0000256" key="9">
    <source>
        <dbReference type="SAM" id="MobiDB-lite"/>
    </source>
</evidence>
<dbReference type="Gene3D" id="3.40.50.300">
    <property type="entry name" value="P-loop containing nucleotide triphosphate hydrolases"/>
    <property type="match status" value="2"/>
</dbReference>
<dbReference type="InterPro" id="IPR027417">
    <property type="entry name" value="P-loop_NTPase"/>
</dbReference>
<dbReference type="PROSITE" id="PS50929">
    <property type="entry name" value="ABC_TM1F"/>
    <property type="match status" value="2"/>
</dbReference>
<keyword evidence="4" id="KW-0677">Repeat</keyword>
<sequence>MDFCKRYKFLRILPTRRVVWSWKTENGTSIRFTEKETMEECLVELVNIWISAITILIALIIVLKYKYSKEQKECRRLLPFHTTRTLLCMTILVVLFLELCESFLTWISCSSIITIVAILYCWILHRNTEVKDGFGVAYTTGIFAAIGLSRAWKFTYLYRYGLSILHVRYTTTAITAIFCCLFAILDSYTLYLITRRRRRYLIERETRGRTVYKHTKAPFFNKITFQWMIDLLSKGYKRYLDIHDLGQLPEEESTRKQFGKFRKVYEEHRERNKKLCLWKCFWKKIWHPFVIGGLLKLLGDAATLVGPLSISKILNYVSASQNRTITSQYSMVVMTFPEILENGYFLGLLVLFFSLLQGTLSQASTHILCVEGIRLKTALQALLYDKALRLYSWSIDEEDNLPDKEKEQNKLQQSADIGTLTNLISEDVYNVMSFLWIGHYTWAIPLKITAIIFLLYTKLGVSAIIGAVCCILIMTPLQLILGKKMSENSKLITKNSDTRLRLINEIFQGMRLVKLRAWENIFEEKIKKTRDDELKMLDKDSFYWTLINFLIHASSVLMTLFTFAAYFWLEDQTLDAGKVFASLALVSQLTVPLLIFPVMIPIIINAMISTKRMEEFLQLPEIDNVLPDFVDRKSEIAESIPSQTNSIDESIVEITKTLNTPTFGSLDNIKEDEENKQSCGLKDYQLNINSSIDTVFEKDPEMPILTMKGCKFSWGTEESLLSIDDLSFPCGQLTLIVGKTGSGKTSLLLGMLGEIQRTSGSIEWAKDFKIAYVAQKPWLQNATLRDNILFGSPYKMKKYKNVLKACALQPDVDILPGHDFTRIGEKGINLSGGQKQRVTIARAFYSDADIIIMDDPLSALDHQVGQQIFDQGIRKLLLRSGRTVIMVTHRLEFLSIAHQVVVMDGCRIRTIGTKSAIEDFDPELAIEWRKMETKEEDGYRRVYRTAKDRWSLIKLVSRIGNNAKNKLRDKSWITDQDAHVNSGFVPLRMRRTTLSGSRYLAHDLTDLPVSTEEWNVEKKRFKQHRNAVRSTSLQPERQPPPVLRQNSTPTILESQYIVPRKRNNTFDNGQRNNVFRQIFSSGIISPHPDEITLNRDKSVLRKLIPSNSNRQIQYNVKKTCHDQENEHFPVKRLLSIESKGIKESTDSEEKDYDTKKLKEQFQCQKDSRIITRTIFYDYIKAGGWIPSLIYITIAIFCQILRVFIDFWLSQWTDEDFVQENHDTVFYFKVYIILSIIFILFSIICNATGQWTGARARRKLHEEAISRLLRVPMSFFDSNPVGKILNRFSTDIGVIDKKISMSIQRLMFFVLLCGSAMIVNVIISPWFLIFAIPICTVYYLVQKFYRRSAKHLQRLDGSTRWPITTHFSETLCGLATIRASKQENRFMEEAIKRLDINTNAFLLLNSSSRWLGIVLVREFLKLFHSARSIFTMNTFQDYLGAIIVSSAIFVMLISAKLYPHITPALVGLAINYTLLVPIYLNWVVKFIAETEIYFGSVARISTYRYAPVENYQDGFYISKNWPNKGEIIFENVSLRYASQNQPVISNFSLRISAGQKIGICGRTGSGKSSTVMALFRLLDITQGRVLIDGIDVRRIPLKILRSRLSVIPQDVIMFSGTIRENLDPLSEYEDQELWNVLEIAQIKNVVASHPEGLNFEVKEGGENFSSGQLQLLCMARAILRKSSIVVFDEATSALDASTEKSLLKAISTDFENKTVIVIAHRVSALLDCDRVIVLHDGKIVEDGSPMDLTRQQDSFFANMLKSNEENETNDC</sequence>
<dbReference type="KEGG" id="ame:410944"/>
<feature type="domain" description="ABC transporter" evidence="11">
    <location>
        <begin position="705"/>
        <end position="930"/>
    </location>
</feature>
<accession>A0A8B7KHV9</accession>
<evidence type="ECO:0000313" key="15">
    <source>
        <dbReference type="RefSeq" id="XP_016766885.2"/>
    </source>
</evidence>
<dbReference type="PROSITE" id="PS50893">
    <property type="entry name" value="ABC_TRANSPORTER_2"/>
    <property type="match status" value="2"/>
</dbReference>
<name>A0A7M7IER1_APIME</name>
<dbReference type="GO" id="GO:0016020">
    <property type="term" value="C:membrane"/>
    <property type="evidence" value="ECO:0007669"/>
    <property type="project" value="UniProtKB-SubCell"/>
</dbReference>
<keyword evidence="2" id="KW-0813">Transport</keyword>
<dbReference type="InterPro" id="IPR050173">
    <property type="entry name" value="ABC_transporter_C-like"/>
</dbReference>
<dbReference type="Pfam" id="PF00664">
    <property type="entry name" value="ABC_membrane"/>
    <property type="match status" value="2"/>
</dbReference>
<dbReference type="InterPro" id="IPR003439">
    <property type="entry name" value="ABC_transporter-like_ATP-bd"/>
</dbReference>
<feature type="transmembrane region" description="Helical" evidence="10">
    <location>
        <begin position="462"/>
        <end position="481"/>
    </location>
</feature>
<dbReference type="SMART" id="SM00382">
    <property type="entry name" value="AAA"/>
    <property type="match status" value="2"/>
</dbReference>
<dbReference type="InterPro" id="IPR011527">
    <property type="entry name" value="ABC1_TM_dom"/>
</dbReference>
<evidence type="ECO:0000256" key="6">
    <source>
        <dbReference type="ARBA" id="ARBA00022840"/>
    </source>
</evidence>
<reference evidence="13" key="1">
    <citation type="submission" date="2021-01" db="UniProtKB">
        <authorList>
            <consortium name="EnsemblMetazoa"/>
        </authorList>
    </citation>
    <scope>IDENTIFICATION</scope>
    <source>
        <strain evidence="13">DH4</strain>
    </source>
</reference>
<keyword evidence="6 15" id="KW-0067">ATP-binding</keyword>
<feature type="domain" description="ABC transmembrane type-1" evidence="12">
    <location>
        <begin position="290"/>
        <end position="605"/>
    </location>
</feature>
<evidence type="ECO:0000256" key="2">
    <source>
        <dbReference type="ARBA" id="ARBA00022448"/>
    </source>
</evidence>
<dbReference type="CDD" id="cd03244">
    <property type="entry name" value="ABCC_MRP_domain2"/>
    <property type="match status" value="1"/>
</dbReference>
<evidence type="ECO:0000256" key="1">
    <source>
        <dbReference type="ARBA" id="ARBA00004141"/>
    </source>
</evidence>
<gene>
    <name evidence="15" type="primary">LOC410944</name>
</gene>
<dbReference type="FunFam" id="3.40.50.300:FF:000838">
    <property type="entry name" value="ABC multidrug transporter (Eurofung)"/>
    <property type="match status" value="1"/>
</dbReference>
<feature type="transmembrane region" description="Helical" evidence="10">
    <location>
        <begin position="46"/>
        <end position="65"/>
    </location>
</feature>
<feature type="domain" description="ABC transporter" evidence="11">
    <location>
        <begin position="1526"/>
        <end position="1760"/>
    </location>
</feature>
<dbReference type="SUPFAM" id="SSF52540">
    <property type="entry name" value="P-loop containing nucleoside triphosphate hydrolases"/>
    <property type="match status" value="2"/>
</dbReference>
<dbReference type="PANTHER" id="PTHR24223:SF461">
    <property type="entry name" value="ATP-BINDING CASSETTE SUB-FAMILY C MEMBER SUR"/>
    <property type="match status" value="1"/>
</dbReference>
<feature type="domain" description="ABC transmembrane type-1" evidence="12">
    <location>
        <begin position="1188"/>
        <end position="1414"/>
    </location>
</feature>
<dbReference type="Gene3D" id="1.20.1560.10">
    <property type="entry name" value="ABC transporter type 1, transmembrane domain"/>
    <property type="match status" value="2"/>
</dbReference>
<feature type="transmembrane region" description="Helical" evidence="10">
    <location>
        <begin position="103"/>
        <end position="123"/>
    </location>
</feature>
<keyword evidence="14" id="KW-1185">Reference proteome</keyword>
<dbReference type="GO" id="GO:0005524">
    <property type="term" value="F:ATP binding"/>
    <property type="evidence" value="ECO:0007669"/>
    <property type="project" value="UniProtKB-KW"/>
</dbReference>
<feature type="transmembrane region" description="Helical" evidence="10">
    <location>
        <begin position="1181"/>
        <end position="1204"/>
    </location>
</feature>
<protein>
    <submittedName>
        <fullName evidence="15">ATP-binding cassette sub-family C member Sur isoform X1</fullName>
    </submittedName>
</protein>
<dbReference type="PANTHER" id="PTHR24223">
    <property type="entry name" value="ATP-BINDING CASSETTE SUB-FAMILY C"/>
    <property type="match status" value="1"/>
</dbReference>